<dbReference type="EMBL" id="KL142417">
    <property type="protein sequence ID" value="KDR67078.1"/>
    <property type="molecule type" value="Genomic_DNA"/>
</dbReference>
<accession>A0A067SJZ9</accession>
<dbReference type="HOGENOM" id="CLU_030662_0_0_1"/>
<evidence type="ECO:0008006" key="3">
    <source>
        <dbReference type="Google" id="ProtNLM"/>
    </source>
</evidence>
<proteinExistence type="predicted"/>
<reference evidence="2" key="1">
    <citation type="journal article" date="2014" name="Proc. Natl. Acad. Sci. U.S.A.">
        <title>Extensive sampling of basidiomycete genomes demonstrates inadequacy of the white-rot/brown-rot paradigm for wood decay fungi.</title>
        <authorList>
            <person name="Riley R."/>
            <person name="Salamov A.A."/>
            <person name="Brown D.W."/>
            <person name="Nagy L.G."/>
            <person name="Floudas D."/>
            <person name="Held B.W."/>
            <person name="Levasseur A."/>
            <person name="Lombard V."/>
            <person name="Morin E."/>
            <person name="Otillar R."/>
            <person name="Lindquist E.A."/>
            <person name="Sun H."/>
            <person name="LaButti K.M."/>
            <person name="Schmutz J."/>
            <person name="Jabbour D."/>
            <person name="Luo H."/>
            <person name="Baker S.E."/>
            <person name="Pisabarro A.G."/>
            <person name="Walton J.D."/>
            <person name="Blanchette R.A."/>
            <person name="Henrissat B."/>
            <person name="Martin F."/>
            <person name="Cullen D."/>
            <person name="Hibbett D.S."/>
            <person name="Grigoriev I.V."/>
        </authorList>
    </citation>
    <scope>NUCLEOTIDE SEQUENCE [LARGE SCALE GENOMIC DNA]</scope>
    <source>
        <strain evidence="2">CBS 339.88</strain>
    </source>
</reference>
<keyword evidence="2" id="KW-1185">Reference proteome</keyword>
<gene>
    <name evidence="1" type="ORF">GALMADRAFT_147309</name>
</gene>
<organism evidence="1 2">
    <name type="scientific">Galerina marginata (strain CBS 339.88)</name>
    <dbReference type="NCBI Taxonomy" id="685588"/>
    <lineage>
        <taxon>Eukaryota</taxon>
        <taxon>Fungi</taxon>
        <taxon>Dikarya</taxon>
        <taxon>Basidiomycota</taxon>
        <taxon>Agaricomycotina</taxon>
        <taxon>Agaricomycetes</taxon>
        <taxon>Agaricomycetidae</taxon>
        <taxon>Agaricales</taxon>
        <taxon>Agaricineae</taxon>
        <taxon>Strophariaceae</taxon>
        <taxon>Galerina</taxon>
    </lineage>
</organism>
<protein>
    <recommendedName>
        <fullName evidence="3">F-box domain-containing protein</fullName>
    </recommendedName>
</protein>
<sequence>MAPIYKLDHNVLWSIFNAITDCFSLEPRSIPSALTTLRHVSQVCSDWRNLSLRSSSLWGKVVDLAALEVCKEKWRQEVIHRTGDSLLWIQGPVTRLSAPFFFSVLNEHWGRIERISVSVNTYTGRGVKLAQNWGPLLLRPPHLRQICISHPQNLSGISENSLLFANNAPLLRIYGISNLRFDPQSPWLVNLRSLSMKTGLSILETLEALKSTRVLEHLDITLFLDVPASVSIVPKIDLPYLHTLKLQGLHEECSPFVESITPASGCSFEVWMRLKPYSPLTVTEVPAMNQGLARFSHNYLREHAPQQISLKYFESAIVRFDVNKAESHHLRLLIELGQVGSLAPLFRELCQSSYFSSVHRLEIELEETINPEFAMRLVKFVMRLPNITVLSSNTATLWFLLNNTISGTVVSFLAVHTVILKDLRSPREAVLPALKILLEAGAPLSILDLTEIPYNNLIGIDFLDELKGLRVKWNGKGEVKESVCGTGFPKTLLTGDI</sequence>
<dbReference type="Proteomes" id="UP000027222">
    <property type="component" value="Unassembled WGS sequence"/>
</dbReference>
<evidence type="ECO:0000313" key="1">
    <source>
        <dbReference type="EMBL" id="KDR67078.1"/>
    </source>
</evidence>
<name>A0A067SJZ9_GALM3</name>
<evidence type="ECO:0000313" key="2">
    <source>
        <dbReference type="Proteomes" id="UP000027222"/>
    </source>
</evidence>
<dbReference type="AlphaFoldDB" id="A0A067SJZ9"/>